<reference evidence="2" key="1">
    <citation type="submission" date="2020-11" db="EMBL/GenBank/DDBJ databases">
        <authorList>
            <person name="Whitehead M."/>
        </authorList>
    </citation>
    <scope>NUCLEOTIDE SEQUENCE</scope>
    <source>
        <strain evidence="2">EGII</strain>
    </source>
</reference>
<evidence type="ECO:0000256" key="1">
    <source>
        <dbReference type="SAM" id="MobiDB-lite"/>
    </source>
</evidence>
<dbReference type="InterPro" id="IPR036457">
    <property type="entry name" value="PPM-type-like_dom_sf"/>
</dbReference>
<dbReference type="GO" id="GO:0043169">
    <property type="term" value="F:cation binding"/>
    <property type="evidence" value="ECO:0007669"/>
    <property type="project" value="InterPro"/>
</dbReference>
<feature type="compositionally biased region" description="Basic and acidic residues" evidence="1">
    <location>
        <begin position="103"/>
        <end position="123"/>
    </location>
</feature>
<organism evidence="2 3">
    <name type="scientific">Ceratitis capitata</name>
    <name type="common">Mediterranean fruit fly</name>
    <name type="synonym">Tephritis capitata</name>
    <dbReference type="NCBI Taxonomy" id="7213"/>
    <lineage>
        <taxon>Eukaryota</taxon>
        <taxon>Metazoa</taxon>
        <taxon>Ecdysozoa</taxon>
        <taxon>Arthropoda</taxon>
        <taxon>Hexapoda</taxon>
        <taxon>Insecta</taxon>
        <taxon>Pterygota</taxon>
        <taxon>Neoptera</taxon>
        <taxon>Endopterygota</taxon>
        <taxon>Diptera</taxon>
        <taxon>Brachycera</taxon>
        <taxon>Muscomorpha</taxon>
        <taxon>Tephritoidea</taxon>
        <taxon>Tephritidae</taxon>
        <taxon>Ceratitis</taxon>
        <taxon>Ceratitis</taxon>
    </lineage>
</organism>
<dbReference type="Proteomes" id="UP000606786">
    <property type="component" value="Unassembled WGS sequence"/>
</dbReference>
<dbReference type="OrthoDB" id="343114at2759"/>
<accession>A0A811UMG0</accession>
<dbReference type="Gene3D" id="3.60.40.10">
    <property type="entry name" value="PPM-type phosphatase domain"/>
    <property type="match status" value="1"/>
</dbReference>
<evidence type="ECO:0000313" key="2">
    <source>
        <dbReference type="EMBL" id="CAD7000382.1"/>
    </source>
</evidence>
<protein>
    <submittedName>
        <fullName evidence="2">(Mediterranean fruit fly) hypothetical protein</fullName>
    </submittedName>
</protein>
<dbReference type="SUPFAM" id="SSF81606">
    <property type="entry name" value="PP2C-like"/>
    <property type="match status" value="1"/>
</dbReference>
<dbReference type="InterPro" id="IPR000222">
    <property type="entry name" value="PP2C_BS"/>
</dbReference>
<keyword evidence="3" id="KW-1185">Reference proteome</keyword>
<proteinExistence type="predicted"/>
<gene>
    <name evidence="2" type="ORF">CCAP1982_LOCUS8858</name>
</gene>
<sequence>MFFTSNRLPFPSANDHHLYIIEENINNNTGISFFAIFDGHGGEFAVDFAKDILVKNIYNKIIESTKLLNNQHLSDGSSRKAAAHDADYVEYDASPYLKRRASRKDDSNKENNEPSVRRRDSLRKAHSHPGLVQLVQEVS</sequence>
<name>A0A811UMG0_CERCA</name>
<dbReference type="AlphaFoldDB" id="A0A811UMG0"/>
<comment type="caution">
    <text evidence="2">The sequence shown here is derived from an EMBL/GenBank/DDBJ whole genome shotgun (WGS) entry which is preliminary data.</text>
</comment>
<feature type="region of interest" description="Disordered" evidence="1">
    <location>
        <begin position="97"/>
        <end position="129"/>
    </location>
</feature>
<dbReference type="EMBL" id="CAJHJT010000012">
    <property type="protein sequence ID" value="CAD7000382.1"/>
    <property type="molecule type" value="Genomic_DNA"/>
</dbReference>
<evidence type="ECO:0000313" key="3">
    <source>
        <dbReference type="Proteomes" id="UP000606786"/>
    </source>
</evidence>
<dbReference type="PROSITE" id="PS01032">
    <property type="entry name" value="PPM_1"/>
    <property type="match status" value="1"/>
</dbReference>